<protein>
    <submittedName>
        <fullName evidence="1">Uncharacterized protein</fullName>
    </submittedName>
</protein>
<proteinExistence type="predicted"/>
<sequence length="91" mass="10424">MNRKISYGTKPKFTAKDKDMFSRGNYECHVLLQNRRGEPVAISQNNDPDSPVWKVEYGCSCLVFGSYNEAMAYCKGRFFDLSGKPLSERDE</sequence>
<dbReference type="EMBL" id="CP141531">
    <property type="protein sequence ID" value="WRO07763.1"/>
    <property type="molecule type" value="Genomic_DNA"/>
</dbReference>
<accession>A0AB38ZB62</accession>
<reference evidence="1" key="1">
    <citation type="submission" date="2023-12" db="EMBL/GenBank/DDBJ databases">
        <title>Isolation of organohalide respiring bacteria Dehalococcoides mccartyi strain GPTCE1 in groundwater collected near a chemical plant in Suzhou, China.</title>
        <authorList>
            <person name="Liu G."/>
        </authorList>
    </citation>
    <scope>NUCLEOTIDE SEQUENCE</scope>
    <source>
        <strain evidence="1">GPTCE1</strain>
    </source>
</reference>
<evidence type="ECO:0000313" key="1">
    <source>
        <dbReference type="EMBL" id="WRO07763.1"/>
    </source>
</evidence>
<dbReference type="Proteomes" id="UP001327986">
    <property type="component" value="Chromosome"/>
</dbReference>
<dbReference type="AlphaFoldDB" id="A0AB38ZB62"/>
<dbReference type="RefSeq" id="WP_324665283.1">
    <property type="nucleotide sequence ID" value="NZ_CP141531.1"/>
</dbReference>
<evidence type="ECO:0000313" key="2">
    <source>
        <dbReference type="Proteomes" id="UP001327986"/>
    </source>
</evidence>
<gene>
    <name evidence="1" type="ORF">VLL09_02440</name>
</gene>
<name>A0AB38ZB62_9CHLR</name>
<organism evidence="1 2">
    <name type="scientific">Dehalococcoides mccartyi</name>
    <dbReference type="NCBI Taxonomy" id="61435"/>
    <lineage>
        <taxon>Bacteria</taxon>
        <taxon>Bacillati</taxon>
        <taxon>Chloroflexota</taxon>
        <taxon>Dehalococcoidia</taxon>
        <taxon>Dehalococcoidales</taxon>
        <taxon>Dehalococcoidaceae</taxon>
        <taxon>Dehalococcoides</taxon>
    </lineage>
</organism>